<evidence type="ECO:0000256" key="9">
    <source>
        <dbReference type="ARBA" id="ARBA00023316"/>
    </source>
</evidence>
<evidence type="ECO:0000259" key="14">
    <source>
        <dbReference type="Pfam" id="PF08245"/>
    </source>
</evidence>
<dbReference type="InterPro" id="IPR036615">
    <property type="entry name" value="Mur_ligase_C_dom_sf"/>
</dbReference>
<name>A0A1W1YJ12_9FIRM</name>
<keyword evidence="5 10" id="KW-0067">ATP-binding</keyword>
<sequence>MNGPGTLTKKEGASLEAKVTEILSASGGKLLAGDPEGSVSGVCLDSRKVPPGSLFIPLPGDRFDGHDFLDAALRSGAAGALASRTPESLIPGKFYILVPDTRAAMGRLAAWHRSRFDLPVFAVTGSVGKTTTKDMLFSVLSSRFRVHRTEGNFNNDVGVPLTLFGLESFHGAAVVEMGMNHPGEIRALSAMVRPGYAVITNIGDAHIEYLGSRENTLRAKCEVFENIDPRGAAVLNADDPLLRSLRGKLPVPALWCGTAEDADVRMLDISSGADCVRCRVESPWIRGPLEIPAPGRHMIYPAAMAVAAAGLLGLTPLEIRAGIEAFRSGSLRMNLMELSGDRTLLVDCYNANPQSMLAAVEILASAPRGEKIAVLGDMGELGELGPKAHYETGLALGHFGIGRLIAVGPLSRRIRDGADDSGVPRTAWYETKKEALEDLATLPGDSAVLLKASHAMHFEEFADFIVSRFSRTVP</sequence>
<dbReference type="GO" id="GO:0005737">
    <property type="term" value="C:cytoplasm"/>
    <property type="evidence" value="ECO:0007669"/>
    <property type="project" value="UniProtKB-SubCell"/>
</dbReference>
<evidence type="ECO:0000256" key="5">
    <source>
        <dbReference type="ARBA" id="ARBA00022840"/>
    </source>
</evidence>
<dbReference type="Pfam" id="PF01225">
    <property type="entry name" value="Mur_ligase"/>
    <property type="match status" value="1"/>
</dbReference>
<evidence type="ECO:0000313" key="16">
    <source>
        <dbReference type="Proteomes" id="UP000192790"/>
    </source>
</evidence>
<dbReference type="InterPro" id="IPR035911">
    <property type="entry name" value="MurE/MurF_N"/>
</dbReference>
<dbReference type="EMBL" id="FWXW01000001">
    <property type="protein sequence ID" value="SMC36157.1"/>
    <property type="molecule type" value="Genomic_DNA"/>
</dbReference>
<comment type="catalytic activity">
    <reaction evidence="10 11">
        <text>D-alanyl-D-alanine + UDP-N-acetyl-alpha-D-muramoyl-L-alanyl-gamma-D-glutamyl-meso-2,6-diaminopimelate + ATP = UDP-N-acetyl-alpha-D-muramoyl-L-alanyl-gamma-D-glutamyl-meso-2,6-diaminopimeloyl-D-alanyl-D-alanine + ADP + phosphate + H(+)</text>
        <dbReference type="Rhea" id="RHEA:28374"/>
        <dbReference type="ChEBI" id="CHEBI:15378"/>
        <dbReference type="ChEBI" id="CHEBI:30616"/>
        <dbReference type="ChEBI" id="CHEBI:43474"/>
        <dbReference type="ChEBI" id="CHEBI:57822"/>
        <dbReference type="ChEBI" id="CHEBI:61386"/>
        <dbReference type="ChEBI" id="CHEBI:83905"/>
        <dbReference type="ChEBI" id="CHEBI:456216"/>
        <dbReference type="EC" id="6.3.2.10"/>
    </reaction>
</comment>
<keyword evidence="1 10" id="KW-0963">Cytoplasm</keyword>
<keyword evidence="6 10" id="KW-0133">Cell shape</keyword>
<evidence type="ECO:0000256" key="3">
    <source>
        <dbReference type="ARBA" id="ARBA00022618"/>
    </source>
</evidence>
<keyword evidence="7 10" id="KW-0573">Peptidoglycan synthesis</keyword>
<feature type="domain" description="Mur ligase central" evidence="14">
    <location>
        <begin position="123"/>
        <end position="309"/>
    </location>
</feature>
<evidence type="ECO:0000256" key="11">
    <source>
        <dbReference type="RuleBase" id="RU004136"/>
    </source>
</evidence>
<dbReference type="SUPFAM" id="SSF53244">
    <property type="entry name" value="MurD-like peptide ligases, peptide-binding domain"/>
    <property type="match status" value="1"/>
</dbReference>
<keyword evidence="16" id="KW-1185">Reference proteome</keyword>
<dbReference type="Proteomes" id="UP000192790">
    <property type="component" value="Unassembled WGS sequence"/>
</dbReference>
<dbReference type="Gene3D" id="3.40.1390.10">
    <property type="entry name" value="MurE/MurF, N-terminal domain"/>
    <property type="match status" value="1"/>
</dbReference>
<dbReference type="SUPFAM" id="SSF53623">
    <property type="entry name" value="MurD-like peptide ligases, catalytic domain"/>
    <property type="match status" value="1"/>
</dbReference>
<evidence type="ECO:0000259" key="13">
    <source>
        <dbReference type="Pfam" id="PF02875"/>
    </source>
</evidence>
<dbReference type="EC" id="6.3.2.10" evidence="10 11"/>
<dbReference type="UniPathway" id="UPA00219"/>
<dbReference type="GO" id="GO:0009252">
    <property type="term" value="P:peptidoglycan biosynthetic process"/>
    <property type="evidence" value="ECO:0007669"/>
    <property type="project" value="UniProtKB-UniRule"/>
</dbReference>
<reference evidence="15 16" key="1">
    <citation type="submission" date="2017-04" db="EMBL/GenBank/DDBJ databases">
        <authorList>
            <person name="Afonso C.L."/>
            <person name="Miller P.J."/>
            <person name="Scott M.A."/>
            <person name="Spackman E."/>
            <person name="Goraichik I."/>
            <person name="Dimitrov K.M."/>
            <person name="Suarez D.L."/>
            <person name="Swayne D.E."/>
        </authorList>
    </citation>
    <scope>NUCLEOTIDE SEQUENCE [LARGE SCALE GENOMIC DNA]</scope>
    <source>
        <strain evidence="15 16">DSM 12816</strain>
    </source>
</reference>
<comment type="subcellular location">
    <subcellularLocation>
        <location evidence="10 11">Cytoplasm</location>
    </subcellularLocation>
</comment>
<feature type="binding site" evidence="10">
    <location>
        <begin position="125"/>
        <end position="131"/>
    </location>
    <ligand>
        <name>ATP</name>
        <dbReference type="ChEBI" id="CHEBI:30616"/>
    </ligand>
</feature>
<evidence type="ECO:0000256" key="10">
    <source>
        <dbReference type="HAMAP-Rule" id="MF_02019"/>
    </source>
</evidence>
<dbReference type="GO" id="GO:0008360">
    <property type="term" value="P:regulation of cell shape"/>
    <property type="evidence" value="ECO:0007669"/>
    <property type="project" value="UniProtKB-KW"/>
</dbReference>
<accession>A0A1W1YJ12</accession>
<dbReference type="Gene3D" id="3.90.190.20">
    <property type="entry name" value="Mur ligase, C-terminal domain"/>
    <property type="match status" value="1"/>
</dbReference>
<keyword evidence="4 10" id="KW-0547">Nucleotide-binding</keyword>
<dbReference type="GO" id="GO:0047480">
    <property type="term" value="F:UDP-N-acetylmuramoyl-tripeptide-D-alanyl-D-alanine ligase activity"/>
    <property type="evidence" value="ECO:0007669"/>
    <property type="project" value="UniProtKB-UniRule"/>
</dbReference>
<dbReference type="InterPro" id="IPR036565">
    <property type="entry name" value="Mur-like_cat_sf"/>
</dbReference>
<comment type="similarity">
    <text evidence="10">Belongs to the MurCDEF family. MurF subfamily.</text>
</comment>
<evidence type="ECO:0000256" key="8">
    <source>
        <dbReference type="ARBA" id="ARBA00023306"/>
    </source>
</evidence>
<dbReference type="Gene3D" id="3.40.1190.10">
    <property type="entry name" value="Mur-like, catalytic domain"/>
    <property type="match status" value="1"/>
</dbReference>
<dbReference type="AlphaFoldDB" id="A0A1W1YJ12"/>
<dbReference type="PANTHER" id="PTHR43024">
    <property type="entry name" value="UDP-N-ACETYLMURAMOYL-TRIPEPTIDE--D-ALANYL-D-ALANINE LIGASE"/>
    <property type="match status" value="1"/>
</dbReference>
<dbReference type="PANTHER" id="PTHR43024:SF1">
    <property type="entry name" value="UDP-N-ACETYLMURAMOYL-TRIPEPTIDE--D-ALANYL-D-ALANINE LIGASE"/>
    <property type="match status" value="1"/>
</dbReference>
<dbReference type="InterPro" id="IPR013221">
    <property type="entry name" value="Mur_ligase_cen"/>
</dbReference>
<evidence type="ECO:0000256" key="1">
    <source>
        <dbReference type="ARBA" id="ARBA00022490"/>
    </source>
</evidence>
<comment type="pathway">
    <text evidence="10 11">Cell wall biogenesis; peptidoglycan biosynthesis.</text>
</comment>
<evidence type="ECO:0000256" key="6">
    <source>
        <dbReference type="ARBA" id="ARBA00022960"/>
    </source>
</evidence>
<evidence type="ECO:0000259" key="12">
    <source>
        <dbReference type="Pfam" id="PF01225"/>
    </source>
</evidence>
<evidence type="ECO:0000256" key="7">
    <source>
        <dbReference type="ARBA" id="ARBA00022984"/>
    </source>
</evidence>
<evidence type="ECO:0000313" key="15">
    <source>
        <dbReference type="EMBL" id="SMC36157.1"/>
    </source>
</evidence>
<feature type="domain" description="Mur ligase C-terminal" evidence="13">
    <location>
        <begin position="332"/>
        <end position="453"/>
    </location>
</feature>
<feature type="domain" description="Mur ligase N-terminal catalytic" evidence="12">
    <location>
        <begin position="39"/>
        <end position="110"/>
    </location>
</feature>
<organism evidence="15 16">
    <name type="scientific">Papillibacter cinnamivorans DSM 12816</name>
    <dbReference type="NCBI Taxonomy" id="1122930"/>
    <lineage>
        <taxon>Bacteria</taxon>
        <taxon>Bacillati</taxon>
        <taxon>Bacillota</taxon>
        <taxon>Clostridia</taxon>
        <taxon>Eubacteriales</taxon>
        <taxon>Oscillospiraceae</taxon>
        <taxon>Papillibacter</taxon>
    </lineage>
</organism>
<dbReference type="SUPFAM" id="SSF63418">
    <property type="entry name" value="MurE/MurF N-terminal domain"/>
    <property type="match status" value="1"/>
</dbReference>
<evidence type="ECO:0000256" key="4">
    <source>
        <dbReference type="ARBA" id="ARBA00022741"/>
    </source>
</evidence>
<proteinExistence type="inferred from homology"/>
<dbReference type="InterPro" id="IPR051046">
    <property type="entry name" value="MurCDEF_CellWall_CoF430Synth"/>
</dbReference>
<keyword evidence="3 10" id="KW-0132">Cell division</keyword>
<dbReference type="GO" id="GO:0051301">
    <property type="term" value="P:cell division"/>
    <property type="evidence" value="ECO:0007669"/>
    <property type="project" value="UniProtKB-KW"/>
</dbReference>
<keyword evidence="9 10" id="KW-0961">Cell wall biogenesis/degradation</keyword>
<comment type="function">
    <text evidence="10 11">Involved in cell wall formation. Catalyzes the final step in the synthesis of UDP-N-acetylmuramoyl-pentapeptide, the precursor of murein.</text>
</comment>
<gene>
    <name evidence="10" type="primary">murF</name>
    <name evidence="15" type="ORF">SAMN02745168_0459</name>
</gene>
<dbReference type="NCBIfam" id="TIGR01143">
    <property type="entry name" value="murF"/>
    <property type="match status" value="1"/>
</dbReference>
<evidence type="ECO:0000256" key="2">
    <source>
        <dbReference type="ARBA" id="ARBA00022598"/>
    </source>
</evidence>
<dbReference type="GO" id="GO:0005524">
    <property type="term" value="F:ATP binding"/>
    <property type="evidence" value="ECO:0007669"/>
    <property type="project" value="UniProtKB-UniRule"/>
</dbReference>
<dbReference type="InterPro" id="IPR004101">
    <property type="entry name" value="Mur_ligase_C"/>
</dbReference>
<dbReference type="Pfam" id="PF08245">
    <property type="entry name" value="Mur_ligase_M"/>
    <property type="match status" value="1"/>
</dbReference>
<protein>
    <recommendedName>
        <fullName evidence="10 11">UDP-N-acetylmuramoyl-tripeptide--D-alanyl-D-alanine ligase</fullName>
        <ecNumber evidence="10 11">6.3.2.10</ecNumber>
    </recommendedName>
    <alternativeName>
        <fullName evidence="10">D-alanyl-D-alanine-adding enzyme</fullName>
    </alternativeName>
</protein>
<keyword evidence="2 10" id="KW-0436">Ligase</keyword>
<dbReference type="GO" id="GO:0071555">
    <property type="term" value="P:cell wall organization"/>
    <property type="evidence" value="ECO:0007669"/>
    <property type="project" value="UniProtKB-KW"/>
</dbReference>
<dbReference type="HAMAP" id="MF_02019">
    <property type="entry name" value="MurF"/>
    <property type="match status" value="1"/>
</dbReference>
<keyword evidence="8 10" id="KW-0131">Cell cycle</keyword>
<dbReference type="Pfam" id="PF02875">
    <property type="entry name" value="Mur_ligase_C"/>
    <property type="match status" value="1"/>
</dbReference>
<dbReference type="InterPro" id="IPR005863">
    <property type="entry name" value="UDP-N-AcMur_synth"/>
</dbReference>
<dbReference type="STRING" id="1122930.SAMN02745168_0459"/>
<dbReference type="GO" id="GO:0008766">
    <property type="term" value="F:UDP-N-acetylmuramoylalanyl-D-glutamyl-2,6-diaminopimelate-D-alanyl-D-alanine ligase activity"/>
    <property type="evidence" value="ECO:0007669"/>
    <property type="project" value="RHEA"/>
</dbReference>
<dbReference type="InterPro" id="IPR000713">
    <property type="entry name" value="Mur_ligase_N"/>
</dbReference>